<name>A0A5J4UE64_9EUKA</name>
<sequence length="212" mass="25647">MYCLQIQYLRTQYRESRDTLNKRTWNTRQQLWRSHTELSSYRSYSTQIQYHIWFIHTDTIKCNNTTTNSQVDSQGKGEKLKVCGEEDAVADVEYFKPSFKRKRMPSQCFHLIHERRWKNRKAHPHHRANRKRKKWRVIVMSWGEAYKGPIKKTNRKLEHDWQILFKCGTKLGKRNQSKLDAHQLGEVLKANQYFWGAMRRQISKATNNRPNY</sequence>
<reference evidence="1 2" key="1">
    <citation type="submission" date="2019-03" db="EMBL/GenBank/DDBJ databases">
        <title>Single cell metagenomics reveals metabolic interactions within the superorganism composed of flagellate Streblomastix strix and complex community of Bacteroidetes bacteria on its surface.</title>
        <authorList>
            <person name="Treitli S.C."/>
            <person name="Kolisko M."/>
            <person name="Husnik F."/>
            <person name="Keeling P."/>
            <person name="Hampl V."/>
        </authorList>
    </citation>
    <scope>NUCLEOTIDE SEQUENCE [LARGE SCALE GENOMIC DNA]</scope>
    <source>
        <strain evidence="1">ST1C</strain>
    </source>
</reference>
<dbReference type="EMBL" id="SNRW01017868">
    <property type="protein sequence ID" value="KAA6367895.1"/>
    <property type="molecule type" value="Genomic_DNA"/>
</dbReference>
<accession>A0A5J4UE64</accession>
<proteinExistence type="predicted"/>
<dbReference type="Proteomes" id="UP000324800">
    <property type="component" value="Unassembled WGS sequence"/>
</dbReference>
<evidence type="ECO:0000313" key="2">
    <source>
        <dbReference type="Proteomes" id="UP000324800"/>
    </source>
</evidence>
<dbReference type="AlphaFoldDB" id="A0A5J4UE64"/>
<gene>
    <name evidence="1" type="ORF">EZS28_036578</name>
</gene>
<protein>
    <submittedName>
        <fullName evidence="1">Uncharacterized protein</fullName>
    </submittedName>
</protein>
<organism evidence="1 2">
    <name type="scientific">Streblomastix strix</name>
    <dbReference type="NCBI Taxonomy" id="222440"/>
    <lineage>
        <taxon>Eukaryota</taxon>
        <taxon>Metamonada</taxon>
        <taxon>Preaxostyla</taxon>
        <taxon>Oxymonadida</taxon>
        <taxon>Streblomastigidae</taxon>
        <taxon>Streblomastix</taxon>
    </lineage>
</organism>
<evidence type="ECO:0000313" key="1">
    <source>
        <dbReference type="EMBL" id="KAA6367895.1"/>
    </source>
</evidence>
<comment type="caution">
    <text evidence="1">The sequence shown here is derived from an EMBL/GenBank/DDBJ whole genome shotgun (WGS) entry which is preliminary data.</text>
</comment>